<proteinExistence type="predicted"/>
<evidence type="ECO:0000313" key="2">
    <source>
        <dbReference type="EnsemblMetazoa" id="G14692.1:cds"/>
    </source>
</evidence>
<protein>
    <submittedName>
        <fullName evidence="2">Uncharacterized protein</fullName>
    </submittedName>
</protein>
<dbReference type="AlphaFoldDB" id="A0A8W8IMY4"/>
<evidence type="ECO:0000313" key="3">
    <source>
        <dbReference type="Proteomes" id="UP000005408"/>
    </source>
</evidence>
<accession>A0A8W8IMY4</accession>
<keyword evidence="3" id="KW-1185">Reference proteome</keyword>
<keyword evidence="1" id="KW-0812">Transmembrane</keyword>
<reference evidence="2" key="1">
    <citation type="submission" date="2022-08" db="UniProtKB">
        <authorList>
            <consortium name="EnsemblMetazoa"/>
        </authorList>
    </citation>
    <scope>IDENTIFICATION</scope>
    <source>
        <strain evidence="2">05x7-T-G4-1.051#20</strain>
    </source>
</reference>
<keyword evidence="1" id="KW-0472">Membrane</keyword>
<organism evidence="2 3">
    <name type="scientific">Magallana gigas</name>
    <name type="common">Pacific oyster</name>
    <name type="synonym">Crassostrea gigas</name>
    <dbReference type="NCBI Taxonomy" id="29159"/>
    <lineage>
        <taxon>Eukaryota</taxon>
        <taxon>Metazoa</taxon>
        <taxon>Spiralia</taxon>
        <taxon>Lophotrochozoa</taxon>
        <taxon>Mollusca</taxon>
        <taxon>Bivalvia</taxon>
        <taxon>Autobranchia</taxon>
        <taxon>Pteriomorphia</taxon>
        <taxon>Ostreida</taxon>
        <taxon>Ostreoidea</taxon>
        <taxon>Ostreidae</taxon>
        <taxon>Magallana</taxon>
    </lineage>
</organism>
<name>A0A8W8IMY4_MAGGI</name>
<feature type="transmembrane region" description="Helical" evidence="1">
    <location>
        <begin position="45"/>
        <end position="69"/>
    </location>
</feature>
<dbReference type="EnsemblMetazoa" id="G14692.1">
    <property type="protein sequence ID" value="G14692.1:cds"/>
    <property type="gene ID" value="G14692"/>
</dbReference>
<sequence length="81" mass="8997">MGLAQLQDSGILGSIHQKYKLQNNCSEVSQLLNQHTIKPDDVQTAFFILLAGIFIASGVLCCEFVVFWCTKTLETKFSSID</sequence>
<evidence type="ECO:0000256" key="1">
    <source>
        <dbReference type="SAM" id="Phobius"/>
    </source>
</evidence>
<keyword evidence="1" id="KW-1133">Transmembrane helix</keyword>
<dbReference type="Proteomes" id="UP000005408">
    <property type="component" value="Unassembled WGS sequence"/>
</dbReference>